<accession>A0A011SSD8</accession>
<gene>
    <name evidence="2" type="ORF">BG36_15955</name>
</gene>
<evidence type="ECO:0000259" key="1">
    <source>
        <dbReference type="PROSITE" id="PS51977"/>
    </source>
</evidence>
<proteinExistence type="predicted"/>
<dbReference type="PROSITE" id="PS51977">
    <property type="entry name" value="WGR"/>
    <property type="match status" value="1"/>
</dbReference>
<dbReference type="Pfam" id="PF05406">
    <property type="entry name" value="WGR"/>
    <property type="match status" value="1"/>
</dbReference>
<dbReference type="SUPFAM" id="SSF142921">
    <property type="entry name" value="WGR domain-like"/>
    <property type="match status" value="1"/>
</dbReference>
<dbReference type="eggNOG" id="COG3831">
    <property type="taxonomic scope" value="Bacteria"/>
</dbReference>
<dbReference type="EMBL" id="JENY01000034">
    <property type="protein sequence ID" value="EXL02084.1"/>
    <property type="molecule type" value="Genomic_DNA"/>
</dbReference>
<feature type="domain" description="WGR" evidence="1">
    <location>
        <begin position="1"/>
        <end position="92"/>
    </location>
</feature>
<comment type="caution">
    <text evidence="2">The sequence shown here is derived from an EMBL/GenBank/DDBJ whole genome shotgun (WGS) entry which is preliminary data.</text>
</comment>
<dbReference type="InterPro" id="IPR049809">
    <property type="entry name" value="YehF/YfeS-like_WGR"/>
</dbReference>
<dbReference type="Proteomes" id="UP000019849">
    <property type="component" value="Unassembled WGS sequence"/>
</dbReference>
<reference evidence="2 3" key="1">
    <citation type="submission" date="2014-02" db="EMBL/GenBank/DDBJ databases">
        <title>Aquamicrobium defluvii Genome sequencing.</title>
        <authorList>
            <person name="Wang X."/>
        </authorList>
    </citation>
    <scope>NUCLEOTIDE SEQUENCE [LARGE SCALE GENOMIC DNA]</scope>
    <source>
        <strain evidence="2 3">W13Z1</strain>
    </source>
</reference>
<protein>
    <recommendedName>
        <fullName evidence="1">WGR domain-containing protein</fullName>
    </recommendedName>
</protein>
<dbReference type="Gene3D" id="2.20.140.10">
    <property type="entry name" value="WGR domain"/>
    <property type="match status" value="1"/>
</dbReference>
<evidence type="ECO:0000313" key="3">
    <source>
        <dbReference type="Proteomes" id="UP000019849"/>
    </source>
</evidence>
<dbReference type="AlphaFoldDB" id="A0A011SSD8"/>
<organism evidence="2 3">
    <name type="scientific">Aquamicrobium defluvii</name>
    <dbReference type="NCBI Taxonomy" id="69279"/>
    <lineage>
        <taxon>Bacteria</taxon>
        <taxon>Pseudomonadati</taxon>
        <taxon>Pseudomonadota</taxon>
        <taxon>Alphaproteobacteria</taxon>
        <taxon>Hyphomicrobiales</taxon>
        <taxon>Phyllobacteriaceae</taxon>
        <taxon>Aquamicrobium</taxon>
    </lineage>
</organism>
<sequence>MNAQPYRLYIERRDPERNMARFYALSIEATLFGETRLVRRWGRIGTHGRMMQHSFDKEDEAVELFLEVLRIRQKRGYRPRSAAWHEEAAPLD</sequence>
<dbReference type="HOGENOM" id="CLU_155888_0_1_5"/>
<evidence type="ECO:0000313" key="2">
    <source>
        <dbReference type="EMBL" id="EXL02084.1"/>
    </source>
</evidence>
<name>A0A011SSD8_9HYPH</name>
<dbReference type="InterPro" id="IPR008893">
    <property type="entry name" value="WGR_domain"/>
</dbReference>
<dbReference type="RefSeq" id="WP_035031833.1">
    <property type="nucleotide sequence ID" value="NZ_KK073906.1"/>
</dbReference>
<dbReference type="PATRIC" id="fig|69279.3.peg.4253"/>
<dbReference type="STRING" id="69279.BG36_15955"/>
<dbReference type="SMART" id="SM00773">
    <property type="entry name" value="WGR"/>
    <property type="match status" value="1"/>
</dbReference>
<dbReference type="InterPro" id="IPR036930">
    <property type="entry name" value="WGR_dom_sf"/>
</dbReference>
<dbReference type="CDD" id="cd07996">
    <property type="entry name" value="WGR_MMR_like"/>
    <property type="match status" value="1"/>
</dbReference>